<feature type="region of interest" description="Disordered" evidence="1">
    <location>
        <begin position="282"/>
        <end position="310"/>
    </location>
</feature>
<comment type="caution">
    <text evidence="2">The sequence shown here is derived from an EMBL/GenBank/DDBJ whole genome shotgun (WGS) entry which is preliminary data.</text>
</comment>
<sequence>MLGIVDLLERAHRLRALVSEAPPVTSALHRLLLAFLHRSLKPTDDEQWHALWKAAEQGEGFPSAKLRAYAKKWTARFDLLDPERPFLQCPGMPVPNGRSVAPLVAFRARGNNATLFDHTTDADGLELEPAEAARWLVATHAYDTGGTKPRHNGGGNVTARNPPTTEFGCVLVVADTLQRTLLLNLLPYDPDNGRPAGTRPSDRPAWEAPPDEPESDTRSPHGWTELLTWPARRIRLAHRVDDRGRIRIHGAQVSPGSTLELPVRDVEQMAAFRAPWFSETVDENHAAGGGKQGEGTTGKTKRKKASTGDLNPVRLDTVRGVWRHSQELLLPADKRWYVQYTTAGMSRYSFPDSSPERLRTRTVEHLAARARDGLFDEGTVYTLRVFGQQVSGGGAGALAAWCEEAVPMPVALLRADDARLGLFIGRAVALADDLGSVLRRMEREYRADFDPGYTVKADEDKHREGFRFQAELDYWPHLPVPFAELLRELGHLYRRPEPDSAKVITVLDAWKRGVAETADRAAEQWLHHQARTGRTLLTAARYYQRYRYARSQALKVFDRALAGHTPPEDTQ</sequence>
<evidence type="ECO:0000313" key="3">
    <source>
        <dbReference type="Proteomes" id="UP000578449"/>
    </source>
</evidence>
<evidence type="ECO:0000313" key="2">
    <source>
        <dbReference type="EMBL" id="MBB5137243.1"/>
    </source>
</evidence>
<dbReference type="AlphaFoldDB" id="A0A840PH38"/>
<dbReference type="Proteomes" id="UP000578449">
    <property type="component" value="Unassembled WGS sequence"/>
</dbReference>
<dbReference type="InterPro" id="IPR013381">
    <property type="entry name" value="CRISPR-assoc_prot_Cse1"/>
</dbReference>
<keyword evidence="3" id="KW-1185">Reference proteome</keyword>
<dbReference type="Gene3D" id="1.10.132.100">
    <property type="match status" value="1"/>
</dbReference>
<feature type="compositionally biased region" description="Gly residues" evidence="1">
    <location>
        <begin position="287"/>
        <end position="296"/>
    </location>
</feature>
<dbReference type="Pfam" id="PF09481">
    <property type="entry name" value="CRISPR_Cse1"/>
    <property type="match status" value="1"/>
</dbReference>
<evidence type="ECO:0000256" key="1">
    <source>
        <dbReference type="SAM" id="MobiDB-lite"/>
    </source>
</evidence>
<dbReference type="EMBL" id="JACHGN010000017">
    <property type="protein sequence ID" value="MBB5137243.1"/>
    <property type="molecule type" value="Genomic_DNA"/>
</dbReference>
<dbReference type="NCBIfam" id="TIGR02547">
    <property type="entry name" value="casA_cse1"/>
    <property type="match status" value="1"/>
</dbReference>
<gene>
    <name evidence="2" type="ORF">HNP84_006995</name>
</gene>
<protein>
    <submittedName>
        <fullName evidence="2">CRISPR system Cascade subunit CasA</fullName>
    </submittedName>
</protein>
<proteinExistence type="predicted"/>
<organism evidence="2 3">
    <name type="scientific">Thermocatellispora tengchongensis</name>
    <dbReference type="NCBI Taxonomy" id="1073253"/>
    <lineage>
        <taxon>Bacteria</taxon>
        <taxon>Bacillati</taxon>
        <taxon>Actinomycetota</taxon>
        <taxon>Actinomycetes</taxon>
        <taxon>Streptosporangiales</taxon>
        <taxon>Streptosporangiaceae</taxon>
        <taxon>Thermocatellispora</taxon>
    </lineage>
</organism>
<name>A0A840PH38_9ACTN</name>
<reference evidence="2 3" key="1">
    <citation type="submission" date="2020-08" db="EMBL/GenBank/DDBJ databases">
        <title>Genomic Encyclopedia of Type Strains, Phase IV (KMG-IV): sequencing the most valuable type-strain genomes for metagenomic binning, comparative biology and taxonomic classification.</title>
        <authorList>
            <person name="Goeker M."/>
        </authorList>
    </citation>
    <scope>NUCLEOTIDE SEQUENCE [LARGE SCALE GENOMIC DNA]</scope>
    <source>
        <strain evidence="2 3">DSM 45615</strain>
    </source>
</reference>
<accession>A0A840PH38</accession>
<feature type="region of interest" description="Disordered" evidence="1">
    <location>
        <begin position="187"/>
        <end position="222"/>
    </location>
</feature>